<dbReference type="InterPro" id="IPR007130">
    <property type="entry name" value="DAGAT"/>
</dbReference>
<feature type="compositionally biased region" description="Polar residues" evidence="16">
    <location>
        <begin position="74"/>
        <end position="84"/>
    </location>
</feature>
<evidence type="ECO:0000256" key="9">
    <source>
        <dbReference type="ARBA" id="ARBA00022798"/>
    </source>
</evidence>
<sequence>MPQPQHTTKSDATTTSFKQIQDTGFNTDDIFEMKQHSMEKSIKLASSQLSSLDGTEEVDASSISADGHLEQDDSNATSTINKTKQNSEKQDNKMKEKVPIKYPDYRPDDRVKSPLLTPVHRRVEVLCVLLHITSILLLSSFFFFLWCFPVLWPFLSIYAIFFYLFDKSPSNGNSPNRRVEYIRNLKIYKHVTNYFPITLHKTVDLKPTFTETKIEVDDFNVYPPISWFVPQFLLIFLNIFGLCGMHKVTKTKMVRTGPRYLFGYHPHGVIALGVACGMATEGAGVGTLLPGIKCYVTTLVNQFHFPFYRDYLMSLGVTCVTGKNIRALLRKNCSPVIVVGGASESLLAKPGSNKIVLHRRKGFIKTAIEMCGERVDYKEGESPENDICLVPVYSFGENNIFGVYYTNEEDEDAANSLNQDGHIKRVLKKCQLALKKHVGFTLPIVISRGVFNYDFGILPYRRPINVVYGEPIPVSRFKGSKRGDKATPEEVEHYHKLYVEGLQKVFNDNKHLYLTQWDSEMTIVE</sequence>
<evidence type="ECO:0000256" key="12">
    <source>
        <dbReference type="ARBA" id="ARBA00023098"/>
    </source>
</evidence>
<keyword evidence="7" id="KW-0808">Transferase</keyword>
<evidence type="ECO:0000256" key="13">
    <source>
        <dbReference type="ARBA" id="ARBA00023136"/>
    </source>
</evidence>
<keyword evidence="11 17" id="KW-1133">Transmembrane helix</keyword>
<evidence type="ECO:0000256" key="1">
    <source>
        <dbReference type="ARBA" id="ARBA00004477"/>
    </source>
</evidence>
<comment type="subcellular location">
    <subcellularLocation>
        <location evidence="1">Endoplasmic reticulum membrane</location>
        <topology evidence="1">Multi-pass membrane protein</topology>
    </subcellularLocation>
</comment>
<feature type="transmembrane region" description="Helical" evidence="17">
    <location>
        <begin position="141"/>
        <end position="165"/>
    </location>
</feature>
<dbReference type="GO" id="GO:0005789">
    <property type="term" value="C:endoplasmic reticulum membrane"/>
    <property type="evidence" value="ECO:0007669"/>
    <property type="project" value="UniProtKB-SubCell"/>
</dbReference>
<feature type="region of interest" description="Disordered" evidence="16">
    <location>
        <begin position="53"/>
        <end position="102"/>
    </location>
</feature>
<protein>
    <recommendedName>
        <fullName evidence="5">diacylglycerol O-acyltransferase</fullName>
        <ecNumber evidence="5">2.3.1.20</ecNumber>
    </recommendedName>
</protein>
<comment type="catalytic activity">
    <reaction evidence="15">
        <text>an acyl-CoA + a 1,2-diacyl-sn-glycerol = a triacyl-sn-glycerol + CoA</text>
        <dbReference type="Rhea" id="RHEA:10868"/>
        <dbReference type="ChEBI" id="CHEBI:17815"/>
        <dbReference type="ChEBI" id="CHEBI:57287"/>
        <dbReference type="ChEBI" id="CHEBI:58342"/>
        <dbReference type="ChEBI" id="CHEBI:64615"/>
        <dbReference type="EC" id="2.3.1.20"/>
    </reaction>
</comment>
<dbReference type="GO" id="GO:0006071">
    <property type="term" value="P:glycerol metabolic process"/>
    <property type="evidence" value="ECO:0007669"/>
    <property type="project" value="UniProtKB-KW"/>
</dbReference>
<dbReference type="PANTHER" id="PTHR12317">
    <property type="entry name" value="DIACYLGLYCEROL O-ACYLTRANSFERASE"/>
    <property type="match status" value="1"/>
</dbReference>
<evidence type="ECO:0000256" key="7">
    <source>
        <dbReference type="ARBA" id="ARBA00022679"/>
    </source>
</evidence>
<comment type="similarity">
    <text evidence="4">Belongs to the diacylglycerol acyltransferase family.</text>
</comment>
<evidence type="ECO:0000256" key="11">
    <source>
        <dbReference type="ARBA" id="ARBA00022989"/>
    </source>
</evidence>
<keyword evidence="8 17" id="KW-0812">Transmembrane</keyword>
<dbReference type="Pfam" id="PF03982">
    <property type="entry name" value="DAGAT"/>
    <property type="match status" value="2"/>
</dbReference>
<evidence type="ECO:0000256" key="8">
    <source>
        <dbReference type="ARBA" id="ARBA00022692"/>
    </source>
</evidence>
<evidence type="ECO:0000256" key="2">
    <source>
        <dbReference type="ARBA" id="ARBA00004771"/>
    </source>
</evidence>
<evidence type="ECO:0000256" key="10">
    <source>
        <dbReference type="ARBA" id="ARBA00022824"/>
    </source>
</evidence>
<dbReference type="EMBL" id="BSXU01000278">
    <property type="protein sequence ID" value="GMG20083.1"/>
    <property type="molecule type" value="Genomic_DNA"/>
</dbReference>
<comment type="pathway">
    <text evidence="2">Glycerolipid metabolism; triacylglycerol biosynthesis.</text>
</comment>
<evidence type="ECO:0000256" key="15">
    <source>
        <dbReference type="ARBA" id="ARBA00048109"/>
    </source>
</evidence>
<dbReference type="GO" id="GO:0019432">
    <property type="term" value="P:triglyceride biosynthetic process"/>
    <property type="evidence" value="ECO:0007669"/>
    <property type="project" value="TreeGrafter"/>
</dbReference>
<dbReference type="PANTHER" id="PTHR12317:SF0">
    <property type="entry name" value="ACYLTRANSFERASE"/>
    <property type="match status" value="1"/>
</dbReference>
<evidence type="ECO:0000256" key="6">
    <source>
        <dbReference type="ARBA" id="ARBA00022516"/>
    </source>
</evidence>
<keyword evidence="19" id="KW-1185">Reference proteome</keyword>
<feature type="transmembrane region" description="Helical" evidence="17">
    <location>
        <begin position="225"/>
        <end position="245"/>
    </location>
</feature>
<evidence type="ECO:0000256" key="17">
    <source>
        <dbReference type="SAM" id="Phobius"/>
    </source>
</evidence>
<comment type="pathway">
    <text evidence="3">Lipid metabolism.</text>
</comment>
<dbReference type="OrthoDB" id="264532at2759"/>
<keyword evidence="14" id="KW-0012">Acyltransferase</keyword>
<evidence type="ECO:0000313" key="19">
    <source>
        <dbReference type="Proteomes" id="UP001165063"/>
    </source>
</evidence>
<evidence type="ECO:0000256" key="16">
    <source>
        <dbReference type="SAM" id="MobiDB-lite"/>
    </source>
</evidence>
<evidence type="ECO:0000256" key="14">
    <source>
        <dbReference type="ARBA" id="ARBA00023315"/>
    </source>
</evidence>
<keyword evidence="9" id="KW-0319">Glycerol metabolism</keyword>
<evidence type="ECO:0000256" key="5">
    <source>
        <dbReference type="ARBA" id="ARBA00013244"/>
    </source>
</evidence>
<name>A0A9W6YMB8_AMBMO</name>
<dbReference type="CDD" id="cd07987">
    <property type="entry name" value="LPLAT_MGAT-like"/>
    <property type="match status" value="1"/>
</dbReference>
<gene>
    <name evidence="18" type="ORF">Amon01_000096200</name>
</gene>
<comment type="caution">
    <text evidence="18">The sequence shown here is derived from an EMBL/GenBank/DDBJ whole genome shotgun (WGS) entry which is preliminary data.</text>
</comment>
<keyword evidence="6" id="KW-0444">Lipid biosynthesis</keyword>
<feature type="region of interest" description="Disordered" evidence="16">
    <location>
        <begin position="1"/>
        <end position="21"/>
    </location>
</feature>
<feature type="compositionally biased region" description="Basic and acidic residues" evidence="16">
    <location>
        <begin position="85"/>
        <end position="102"/>
    </location>
</feature>
<evidence type="ECO:0000256" key="3">
    <source>
        <dbReference type="ARBA" id="ARBA00005189"/>
    </source>
</evidence>
<dbReference type="AlphaFoldDB" id="A0A9W6YMB8"/>
<keyword evidence="12" id="KW-0443">Lipid metabolism</keyword>
<accession>A0A9W6YMB8</accession>
<organism evidence="18 19">
    <name type="scientific">Ambrosiozyma monospora</name>
    <name type="common">Yeast</name>
    <name type="synonym">Endomycopsis monosporus</name>
    <dbReference type="NCBI Taxonomy" id="43982"/>
    <lineage>
        <taxon>Eukaryota</taxon>
        <taxon>Fungi</taxon>
        <taxon>Dikarya</taxon>
        <taxon>Ascomycota</taxon>
        <taxon>Saccharomycotina</taxon>
        <taxon>Pichiomycetes</taxon>
        <taxon>Pichiales</taxon>
        <taxon>Pichiaceae</taxon>
        <taxon>Ambrosiozyma</taxon>
    </lineage>
</organism>
<proteinExistence type="inferred from homology"/>
<dbReference type="EC" id="2.3.1.20" evidence="5"/>
<reference evidence="18" key="1">
    <citation type="submission" date="2023-04" db="EMBL/GenBank/DDBJ databases">
        <title>Ambrosiozyma monospora NBRC 1965.</title>
        <authorList>
            <person name="Ichikawa N."/>
            <person name="Sato H."/>
            <person name="Tonouchi N."/>
        </authorList>
    </citation>
    <scope>NUCLEOTIDE SEQUENCE</scope>
    <source>
        <strain evidence="18">NBRC 1965</strain>
    </source>
</reference>
<keyword evidence="10" id="KW-0256">Endoplasmic reticulum</keyword>
<evidence type="ECO:0000313" key="18">
    <source>
        <dbReference type="EMBL" id="GMG20083.1"/>
    </source>
</evidence>
<keyword evidence="13 17" id="KW-0472">Membrane</keyword>
<dbReference type="Proteomes" id="UP001165063">
    <property type="component" value="Unassembled WGS sequence"/>
</dbReference>
<dbReference type="GO" id="GO:0004144">
    <property type="term" value="F:diacylglycerol O-acyltransferase activity"/>
    <property type="evidence" value="ECO:0007669"/>
    <property type="project" value="UniProtKB-EC"/>
</dbReference>
<evidence type="ECO:0000256" key="4">
    <source>
        <dbReference type="ARBA" id="ARBA00005420"/>
    </source>
</evidence>